<evidence type="ECO:0000313" key="2">
    <source>
        <dbReference type="EMBL" id="EFP06379.1"/>
    </source>
</evidence>
<proteinExistence type="predicted"/>
<name>E3MPC8_CAERE</name>
<evidence type="ECO:0000256" key="1">
    <source>
        <dbReference type="SAM" id="MobiDB-lite"/>
    </source>
</evidence>
<dbReference type="EMBL" id="DS268462">
    <property type="protein sequence ID" value="EFP06379.1"/>
    <property type="molecule type" value="Genomic_DNA"/>
</dbReference>
<organism evidence="3">
    <name type="scientific">Caenorhabditis remanei</name>
    <name type="common">Caenorhabditis vulgaris</name>
    <dbReference type="NCBI Taxonomy" id="31234"/>
    <lineage>
        <taxon>Eukaryota</taxon>
        <taxon>Metazoa</taxon>
        <taxon>Ecdysozoa</taxon>
        <taxon>Nematoda</taxon>
        <taxon>Chromadorea</taxon>
        <taxon>Rhabditida</taxon>
        <taxon>Rhabditina</taxon>
        <taxon>Rhabditomorpha</taxon>
        <taxon>Rhabditoidea</taxon>
        <taxon>Rhabditidae</taxon>
        <taxon>Peloderinae</taxon>
        <taxon>Caenorhabditis</taxon>
    </lineage>
</organism>
<evidence type="ECO:0000313" key="3">
    <source>
        <dbReference type="Proteomes" id="UP000008281"/>
    </source>
</evidence>
<sequence length="441" mass="51887">MDQQNVRDEEHAPGLEEDEPMEIELEDARESDVEFDESEESDVSEESDESDESEESDESDEMEESDKSEEPDVSDVPNNRKINSPEPEYRKWSYFKCKEELVQAARDTDDKFSQWKKLPSLPQRHIMKMMNFLEQESMGQLSQKTRNLMIGRYHFKKIKFDTLDEDWNKVPNESSEHLSDEQRYYSYPDVKVITEDEIGKTETFVWDFVDSYEKSNYTFDKIELTTIGGDDVALEALIDYFKGYKPLKAGELVLKMDDMELRCEGWLNKLVDEEAVHTLTIPHLSRDLYSELRIYNFWETAKHLKVRRCFGNTGEPPQMHESVNLQQLVAYNRDMDFQDLSHFENLHFNVETITANDAWEYIKGYRGRNHPEGSTFFIGYPGNINCELLGLFDVPVRNQPIPRLPAPHTQIFLQSDPSLHFIVMFGDNYFRGFVWRCNRNN</sequence>
<dbReference type="InParanoid" id="E3MPC8"/>
<feature type="compositionally biased region" description="Acidic residues" evidence="1">
    <location>
        <begin position="33"/>
        <end position="73"/>
    </location>
</feature>
<gene>
    <name evidence="2" type="ORF">CRE_07642</name>
</gene>
<dbReference type="Proteomes" id="UP000008281">
    <property type="component" value="Unassembled WGS sequence"/>
</dbReference>
<dbReference type="HOGENOM" id="CLU_621493_0_0_1"/>
<protein>
    <submittedName>
        <fullName evidence="2">Uncharacterized protein</fullName>
    </submittedName>
</protein>
<reference evidence="2" key="1">
    <citation type="submission" date="2007-07" db="EMBL/GenBank/DDBJ databases">
        <title>PCAP assembly of the Caenorhabditis remanei genome.</title>
        <authorList>
            <consortium name="The Caenorhabditis remanei Sequencing Consortium"/>
            <person name="Wilson R.K."/>
        </authorList>
    </citation>
    <scope>NUCLEOTIDE SEQUENCE [LARGE SCALE GENOMIC DNA]</scope>
    <source>
        <strain evidence="2">PB4641</strain>
    </source>
</reference>
<feature type="compositionally biased region" description="Acidic residues" evidence="1">
    <location>
        <begin position="15"/>
        <end position="25"/>
    </location>
</feature>
<accession>E3MPC8</accession>
<feature type="compositionally biased region" description="Basic and acidic residues" evidence="1">
    <location>
        <begin position="1"/>
        <end position="14"/>
    </location>
</feature>
<keyword evidence="3" id="KW-1185">Reference proteome</keyword>
<feature type="region of interest" description="Disordered" evidence="1">
    <location>
        <begin position="1"/>
        <end position="85"/>
    </location>
</feature>
<dbReference type="AlphaFoldDB" id="E3MPC8"/>